<dbReference type="EMBL" id="LBFC01000009">
    <property type="protein sequence ID" value="ONN27593.1"/>
    <property type="molecule type" value="Genomic_DNA"/>
</dbReference>
<proteinExistence type="predicted"/>
<comment type="caution">
    <text evidence="1">The sequence shown here is derived from an EMBL/GenBank/DDBJ whole genome shotgun (WGS) entry which is preliminary data.</text>
</comment>
<evidence type="ECO:0000313" key="1">
    <source>
        <dbReference type="EMBL" id="ONN27593.1"/>
    </source>
</evidence>
<gene>
    <name evidence="1" type="ORF">XJ44_02945</name>
</gene>
<protein>
    <recommendedName>
        <fullName evidence="3">POTRA domain-containing protein</fullName>
    </recommendedName>
</protein>
<dbReference type="RefSeq" id="WP_077198008.1">
    <property type="nucleotide sequence ID" value="NZ_LBFC01000009.1"/>
</dbReference>
<evidence type="ECO:0000313" key="2">
    <source>
        <dbReference type="Proteomes" id="UP000242616"/>
    </source>
</evidence>
<evidence type="ECO:0008006" key="3">
    <source>
        <dbReference type="Google" id="ProtNLM"/>
    </source>
</evidence>
<name>A0ABX3IJT6_9BACT</name>
<keyword evidence="2" id="KW-1185">Reference proteome</keyword>
<reference evidence="1 2" key="1">
    <citation type="submission" date="2015-06" db="EMBL/GenBank/DDBJ databases">
        <title>Genome sequencing of Thermotogales isolates from hydrothermal vents.</title>
        <authorList>
            <person name="Haverkamp T.H."/>
            <person name="Kublanov I.V."/>
            <person name="Nesbo C.L."/>
        </authorList>
    </citation>
    <scope>NUCLEOTIDE SEQUENCE [LARGE SCALE GENOMIC DNA]</scope>
    <source>
        <strain evidence="2">ik275mar</strain>
    </source>
</reference>
<organism evidence="1 2">
    <name type="scientific">Thermosipho affectus</name>
    <dbReference type="NCBI Taxonomy" id="660294"/>
    <lineage>
        <taxon>Bacteria</taxon>
        <taxon>Thermotogati</taxon>
        <taxon>Thermotogota</taxon>
        <taxon>Thermotogae</taxon>
        <taxon>Thermotogales</taxon>
        <taxon>Fervidobacteriaceae</taxon>
        <taxon>Thermosipho</taxon>
    </lineage>
</organism>
<dbReference type="Proteomes" id="UP000242616">
    <property type="component" value="Unassembled WGS sequence"/>
</dbReference>
<sequence length="396" mass="45662">MKKLIILFFIPIIIFSKPLIIINVHAPEYSEIFYANVQGIFGENKFEILLKDALKKLGFEVKLQDLLSGENIILSENVQSPLVLNLYLKNFSVTIQSKEKFFLENNASGNYINVNGKYIKVYVGKWYDANGGKDGIFVKGYDGNLYSATSFFTKFYHILEYFIVKGKIYYNFAGKDGEIEINKKIKKSWYEWNESIQSPIKKENSFFIDQIAETIAYNLLNKLKYNIKANVVALKDNRVVLDVGKNDGVKLNTVFSVDEKAQVIVRNVEKNFSEAEVIYLKKGEKIIPKDLAKESSKMVSLPFELGIYYSTEGLLFSFGLVQKNIHNEKIAFLDIKTSDFKISRYDMGFRIFDFEKFGVFLTYSINAPGILLRYQFLDFFIKFNKENYTIGGGISW</sequence>
<accession>A0ABX3IJT6</accession>